<dbReference type="RefSeq" id="WP_055068260.1">
    <property type="nucleotide sequence ID" value="NZ_CP173697.1"/>
</dbReference>
<dbReference type="Pfam" id="PF13443">
    <property type="entry name" value="HTH_26"/>
    <property type="match status" value="1"/>
</dbReference>
<accession>A0A0M6WS55</accession>
<feature type="domain" description="HTH cro/C1-type" evidence="1">
    <location>
        <begin position="24"/>
        <end position="60"/>
    </location>
</feature>
<dbReference type="Gene3D" id="1.10.260.40">
    <property type="entry name" value="lambda repressor-like DNA-binding domains"/>
    <property type="match status" value="1"/>
</dbReference>
<evidence type="ECO:0000259" key="1">
    <source>
        <dbReference type="PROSITE" id="PS50943"/>
    </source>
</evidence>
<name>A0A0M6WS55_9FIRM</name>
<dbReference type="GO" id="GO:0003677">
    <property type="term" value="F:DNA binding"/>
    <property type="evidence" value="ECO:0007669"/>
    <property type="project" value="InterPro"/>
</dbReference>
<dbReference type="InterPro" id="IPR010982">
    <property type="entry name" value="Lambda_DNA-bd_dom_sf"/>
</dbReference>
<dbReference type="InterPro" id="IPR001387">
    <property type="entry name" value="Cro/C1-type_HTH"/>
</dbReference>
<organism evidence="2 3">
    <name type="scientific">Roseburia faecis</name>
    <dbReference type="NCBI Taxonomy" id="301302"/>
    <lineage>
        <taxon>Bacteria</taxon>
        <taxon>Bacillati</taxon>
        <taxon>Bacillota</taxon>
        <taxon>Clostridia</taxon>
        <taxon>Lachnospirales</taxon>
        <taxon>Lachnospiraceae</taxon>
        <taxon>Roseburia</taxon>
    </lineage>
</organism>
<gene>
    <name evidence="2" type="ORF">M72_09911</name>
</gene>
<dbReference type="EMBL" id="CVRR01000033">
    <property type="protein sequence ID" value="CRL40542.1"/>
    <property type="molecule type" value="Genomic_DNA"/>
</dbReference>
<dbReference type="OrthoDB" id="9804186at2"/>
<dbReference type="PROSITE" id="PS50943">
    <property type="entry name" value="HTH_CROC1"/>
    <property type="match status" value="1"/>
</dbReference>
<sequence length="72" mass="8098">MVNYNKLWHKLVDLKMNKSQLRIASGISSSTLAKLGKNEIVSLEVLEKICETLDCDLGDIASFIDEDDLENE</sequence>
<evidence type="ECO:0000313" key="3">
    <source>
        <dbReference type="Proteomes" id="UP000049979"/>
    </source>
</evidence>
<keyword evidence="3" id="KW-1185">Reference proteome</keyword>
<evidence type="ECO:0000313" key="2">
    <source>
        <dbReference type="EMBL" id="CRL40542.1"/>
    </source>
</evidence>
<reference evidence="3" key="1">
    <citation type="submission" date="2015-05" db="EMBL/GenBank/DDBJ databases">
        <authorList>
            <consortium name="Pathogen Informatics"/>
        </authorList>
    </citation>
    <scope>NUCLEOTIDE SEQUENCE [LARGE SCALE GENOMIC DNA]</scope>
    <source>
        <strain evidence="3">M72</strain>
    </source>
</reference>
<protein>
    <recommendedName>
        <fullName evidence="1">HTH cro/C1-type domain-containing protein</fullName>
    </recommendedName>
</protein>
<proteinExistence type="predicted"/>
<dbReference type="Proteomes" id="UP000049979">
    <property type="component" value="Unassembled WGS sequence"/>
</dbReference>
<dbReference type="AlphaFoldDB" id="A0A0M6WS55"/>
<dbReference type="SUPFAM" id="SSF47413">
    <property type="entry name" value="lambda repressor-like DNA-binding domains"/>
    <property type="match status" value="1"/>
</dbReference>